<feature type="coiled-coil region" evidence="1">
    <location>
        <begin position="495"/>
        <end position="536"/>
    </location>
</feature>
<feature type="region of interest" description="Disordered" evidence="2">
    <location>
        <begin position="8"/>
        <end position="27"/>
    </location>
</feature>
<evidence type="ECO:0000313" key="4">
    <source>
        <dbReference type="Proteomes" id="UP000054776"/>
    </source>
</evidence>
<evidence type="ECO:0000256" key="1">
    <source>
        <dbReference type="SAM" id="Coils"/>
    </source>
</evidence>
<comment type="caution">
    <text evidence="3">The sequence shown here is derived from an EMBL/GenBank/DDBJ whole genome shotgun (WGS) entry which is preliminary data.</text>
</comment>
<feature type="compositionally biased region" description="Low complexity" evidence="2">
    <location>
        <begin position="15"/>
        <end position="24"/>
    </location>
</feature>
<dbReference type="EMBL" id="JYDH01000007">
    <property type="protein sequence ID" value="KRY41610.1"/>
    <property type="molecule type" value="Genomic_DNA"/>
</dbReference>
<feature type="coiled-coil region" evidence="1">
    <location>
        <begin position="1062"/>
        <end position="1096"/>
    </location>
</feature>
<reference evidence="3 4" key="1">
    <citation type="submission" date="2015-01" db="EMBL/GenBank/DDBJ databases">
        <title>Evolution of Trichinella species and genotypes.</title>
        <authorList>
            <person name="Korhonen P.K."/>
            <person name="Edoardo P."/>
            <person name="Giuseppe L.R."/>
            <person name="Gasser R.B."/>
        </authorList>
    </citation>
    <scope>NUCLEOTIDE SEQUENCE [LARGE SCALE GENOMIC DNA]</scope>
    <source>
        <strain evidence="3">ISS3</strain>
    </source>
</reference>
<keyword evidence="1" id="KW-0175">Coiled coil</keyword>
<feature type="coiled-coil region" evidence="1">
    <location>
        <begin position="609"/>
        <end position="643"/>
    </location>
</feature>
<dbReference type="OrthoDB" id="5918182at2759"/>
<proteinExistence type="predicted"/>
<gene>
    <name evidence="3" type="ORF">T01_16296</name>
</gene>
<keyword evidence="4" id="KW-1185">Reference proteome</keyword>
<name>A0A0V1BXD2_TRISP</name>
<dbReference type="AlphaFoldDB" id="A0A0V1BXD2"/>
<sequence length="1222" mass="141693">MSVVVKLKEMHRSTSGDSADGSASEGVACGVDTSSEDSLANGTSNQEQGTSPAFVKLIGELQKLRVLLEFEPLYCWYKEAIGGGDSRWRVDGDDWLVRFVRHLCFQANERNTQAWSNGRYEPDKSHYKIAFLEGEKIACNEKQQLINEENEYGSIGENPIIDQCSNENGNGDGSSCCIVVDQWQSEFPWFNCFLECLMVQSRLLAERKEALQRLDLMLNLLADDANLKSTMASVSKAAQLQSANAQTTAQDATYYETELVEQVMMLRSELQALKCELRLRGNENGDLKCEMISHNRKASTNEYRDKCVEANLNDNSEINNRLEAIQAAEIALLDQMIHLIDNNSRLQWNEEDEDLDPIKSSTRRKTYRILEKLSERTLGNQCRLQKQIDELEAELSAKEQLHAQQENSAKEKLEEYSAQVIALEGMLNKSKVFMQDQALEHEEEHRKNVERIENLERKLKEAMIKSGLSESSLSVDGVDLMNEMQDNKNISCTTVEKSNEMLEKKFEECEQLQNEMHELKEQYNALRSEKWKLGQENDVENDEYWNLCFVFICSVHNLQKKYFAFFKALRTEKALMTKQLYDAKQENASLQIKCDKLSFAGDNTVVNRLRDAEQQLELFRLKEKENEMQIDTLKEELKSCRAELYNKAMQLNYYNEQCDLDDAGCNEPVLRYKLKKKKEEIERLQSTLSQMEVHVSAVKDVQKAYESQKSKTEDYRSKMKEKEEENINLRDKISDLEHVLDQTLKEKENQSAKIIQLEQNYTRANEQLQLLAVEFQQWKENAKAQYDDTCCKFNDELNQLRDRLRMRLGIEELCTTVDCENMTSLWDALTGTVRNVLCSAYVASTDLNDFEAVLKQCNFDNKIIKTPLLSVNESEKSTLQKTLPVVDLSNNFDPAARDETVVVKKTSGEFDANDATSPAKSSVLADDLLSQDLRVMQLKSEMQQLRDYNNRLMNNLQAANENRMREMSRHKEEMKEMRERNLHLNKLIGDERATCVELRIKTDKLFQELLDCRMKYSDVVERYKQLNRDAESSSRMHQLLHAESVRVIKVLRESFDEEVILNRRLQKERDMLLTEANKLREEKVELKADSQLLLEHLQKSPRNNPISPEPLGLHYNLSSAFNLFVPTCLHCHDCQRDSSKRELDRLIWQNWDVQRKLYPSEQQQQQHLEKSLCHLCALKTRKIRRNGVNYLKCAAMAVLFTLHLQQMLLPKGRKKLSLLNEK</sequence>
<feature type="coiled-coil region" evidence="1">
    <location>
        <begin position="438"/>
        <end position="465"/>
    </location>
</feature>
<feature type="coiled-coil region" evidence="1">
    <location>
        <begin position="935"/>
        <end position="987"/>
    </location>
</feature>
<dbReference type="STRING" id="6334.A0A0V1BXD2"/>
<dbReference type="InParanoid" id="A0A0V1BXD2"/>
<feature type="coiled-coil region" evidence="1">
    <location>
        <begin position="674"/>
        <end position="781"/>
    </location>
</feature>
<evidence type="ECO:0000313" key="3">
    <source>
        <dbReference type="EMBL" id="KRY41610.1"/>
    </source>
</evidence>
<organism evidence="3 4">
    <name type="scientific">Trichinella spiralis</name>
    <name type="common">Trichina worm</name>
    <dbReference type="NCBI Taxonomy" id="6334"/>
    <lineage>
        <taxon>Eukaryota</taxon>
        <taxon>Metazoa</taxon>
        <taxon>Ecdysozoa</taxon>
        <taxon>Nematoda</taxon>
        <taxon>Enoplea</taxon>
        <taxon>Dorylaimia</taxon>
        <taxon>Trichinellida</taxon>
        <taxon>Trichinellidae</taxon>
        <taxon>Trichinella</taxon>
    </lineage>
</organism>
<evidence type="ECO:0000256" key="2">
    <source>
        <dbReference type="SAM" id="MobiDB-lite"/>
    </source>
</evidence>
<accession>A0A0V1BXD2</accession>
<dbReference type="Proteomes" id="UP000054776">
    <property type="component" value="Unassembled WGS sequence"/>
</dbReference>
<protein>
    <submittedName>
        <fullName evidence="3">Uncharacterized protein</fullName>
    </submittedName>
</protein>